<accession>A0AB39ZJI8</accession>
<protein>
    <submittedName>
        <fullName evidence="4">Uncharacterized protein isoform X1</fullName>
    </submittedName>
</protein>
<evidence type="ECO:0000256" key="1">
    <source>
        <dbReference type="SAM" id="Coils"/>
    </source>
</evidence>
<reference evidence="4" key="1">
    <citation type="submission" date="2025-08" db="UniProtKB">
        <authorList>
            <consortium name="RefSeq"/>
        </authorList>
    </citation>
    <scope>IDENTIFICATION</scope>
</reference>
<feature type="region of interest" description="Disordered" evidence="2">
    <location>
        <begin position="120"/>
        <end position="149"/>
    </location>
</feature>
<evidence type="ECO:0000256" key="2">
    <source>
        <dbReference type="SAM" id="MobiDB-lite"/>
    </source>
</evidence>
<name>A0AB39ZJI8_DROSZ</name>
<feature type="coiled-coil region" evidence="1">
    <location>
        <begin position="716"/>
        <end position="750"/>
    </location>
</feature>
<keyword evidence="1" id="KW-0175">Coiled coil</keyword>
<dbReference type="RefSeq" id="XP_016937045.3">
    <property type="nucleotide sequence ID" value="XM_017081556.4"/>
</dbReference>
<feature type="compositionally biased region" description="Polar residues" evidence="2">
    <location>
        <begin position="286"/>
        <end position="305"/>
    </location>
</feature>
<gene>
    <name evidence="4" type="primary">LOC108015217</name>
</gene>
<feature type="compositionally biased region" description="Polar residues" evidence="2">
    <location>
        <begin position="55"/>
        <end position="65"/>
    </location>
</feature>
<feature type="region of interest" description="Disordered" evidence="2">
    <location>
        <begin position="278"/>
        <end position="305"/>
    </location>
</feature>
<feature type="region of interest" description="Disordered" evidence="2">
    <location>
        <begin position="450"/>
        <end position="547"/>
    </location>
</feature>
<organism evidence="3 4">
    <name type="scientific">Drosophila suzukii</name>
    <name type="common">Spotted-wing drosophila fruit fly</name>
    <dbReference type="NCBI Taxonomy" id="28584"/>
    <lineage>
        <taxon>Eukaryota</taxon>
        <taxon>Metazoa</taxon>
        <taxon>Ecdysozoa</taxon>
        <taxon>Arthropoda</taxon>
        <taxon>Hexapoda</taxon>
        <taxon>Insecta</taxon>
        <taxon>Pterygota</taxon>
        <taxon>Neoptera</taxon>
        <taxon>Endopterygota</taxon>
        <taxon>Diptera</taxon>
        <taxon>Brachycera</taxon>
        <taxon>Muscomorpha</taxon>
        <taxon>Ephydroidea</taxon>
        <taxon>Drosophilidae</taxon>
        <taxon>Drosophila</taxon>
        <taxon>Sophophora</taxon>
    </lineage>
</organism>
<feature type="compositionally biased region" description="Acidic residues" evidence="2">
    <location>
        <begin position="1"/>
        <end position="12"/>
    </location>
</feature>
<dbReference type="AlphaFoldDB" id="A0AB39ZJI8"/>
<evidence type="ECO:0000313" key="3">
    <source>
        <dbReference type="Proteomes" id="UP001652628"/>
    </source>
</evidence>
<feature type="region of interest" description="Disordered" evidence="2">
    <location>
        <begin position="161"/>
        <end position="185"/>
    </location>
</feature>
<feature type="compositionally biased region" description="Low complexity" evidence="2">
    <location>
        <begin position="374"/>
        <end position="384"/>
    </location>
</feature>
<sequence>MVNSDSDSDEFPFPEFETNGEFVDPENKRIRNTNDVGVQFPELISPRNEQRLPESETNSEPEPIQQVSELNARRSNNLRRVQTGMVRKMNMVKMLRSVRRFIGGARYHSRADRRGLVNIQNVTQPESLSSGDESDPLIADSIPSQNETDMLPEDIEMGQASLDESRGPDFPDFPTGAETESSGPGVLDSGIENLSRMITAQFLDDSDVGWMTHRNEQDETRETAGQDFVTIEIENEFILSEPQESNPTFEDEIISQHENIPLEETVDAILERPTTLGSFEEVPSEYSGSTKTLPPNDLDSGSTSSEDLLYELNNQDSGIEYELFGSIRTLPPNDLDSGSTSSEDVLYELNIQDSGIGHELFGSIRTLPPNDLDSGSTSSEAVSSELGNYDSDKDMDDDSDSYLTPPEGSFESDCSETSKKAKGSEGGAEKEYDDLIGALETLTPNDWNAEALSFELGNQDSDKDKDDESFMEIRAPQNSPNDSDVPSEVSFDSSVAIRSRPPSDFDWSSSDCSETPEKAKGPDGGTTQEHDELIGAIGTPSPNNSHLEAVSSELDNQEKDDKLFEKLRTLQNSPNDSEVDFPETAVQDDSIEDDPDTIMDIIAMLVLERPSRMHVRIGAGTYEWRKNKPDDESNDIVTWTYTGTSGRTEFSISWYTTESSVALLNDNADRVVLQHIKEAIGESVGHKLVTRTTAAERQATRSLQKKREHESIQSIILRIAEKLSDAQAKVDEFRKDIESYEEKLNRKYSD</sequence>
<feature type="region of interest" description="Disordered" evidence="2">
    <location>
        <begin position="1"/>
        <end position="65"/>
    </location>
</feature>
<dbReference type="GeneID" id="108015217"/>
<feature type="compositionally biased region" description="Polar residues" evidence="2">
    <location>
        <begin position="120"/>
        <end position="131"/>
    </location>
</feature>
<evidence type="ECO:0000313" key="4">
    <source>
        <dbReference type="RefSeq" id="XP_016937045.3"/>
    </source>
</evidence>
<keyword evidence="3" id="KW-1185">Reference proteome</keyword>
<feature type="compositionally biased region" description="Basic and acidic residues" evidence="2">
    <location>
        <begin position="416"/>
        <end position="430"/>
    </location>
</feature>
<feature type="region of interest" description="Disordered" evidence="2">
    <location>
        <begin position="367"/>
        <end position="437"/>
    </location>
</feature>
<dbReference type="Proteomes" id="UP001652628">
    <property type="component" value="Chromosome X"/>
</dbReference>
<proteinExistence type="predicted"/>